<evidence type="ECO:0000313" key="3">
    <source>
        <dbReference type="Proteomes" id="UP000215335"/>
    </source>
</evidence>
<comment type="caution">
    <text evidence="2">The sequence shown here is derived from an EMBL/GenBank/DDBJ whole genome shotgun (WGS) entry which is preliminary data.</text>
</comment>
<proteinExistence type="predicted"/>
<dbReference type="Proteomes" id="UP000215335">
    <property type="component" value="Unassembled WGS sequence"/>
</dbReference>
<dbReference type="EMBL" id="NNAY01005291">
    <property type="protein sequence ID" value="OXU16780.1"/>
    <property type="molecule type" value="Genomic_DNA"/>
</dbReference>
<keyword evidence="3" id="KW-1185">Reference proteome</keyword>
<feature type="compositionally biased region" description="Low complexity" evidence="1">
    <location>
        <begin position="33"/>
        <end position="49"/>
    </location>
</feature>
<dbReference type="OrthoDB" id="7692320at2759"/>
<gene>
    <name evidence="2" type="ORF">TSAR_006667</name>
</gene>
<feature type="region of interest" description="Disordered" evidence="1">
    <location>
        <begin position="29"/>
        <end position="49"/>
    </location>
</feature>
<accession>A0A232EEJ7</accession>
<evidence type="ECO:0000256" key="1">
    <source>
        <dbReference type="SAM" id="MobiDB-lite"/>
    </source>
</evidence>
<evidence type="ECO:0000313" key="2">
    <source>
        <dbReference type="EMBL" id="OXU16780.1"/>
    </source>
</evidence>
<dbReference type="AlphaFoldDB" id="A0A232EEJ7"/>
<organism evidence="2 3">
    <name type="scientific">Trichomalopsis sarcophagae</name>
    <dbReference type="NCBI Taxonomy" id="543379"/>
    <lineage>
        <taxon>Eukaryota</taxon>
        <taxon>Metazoa</taxon>
        <taxon>Ecdysozoa</taxon>
        <taxon>Arthropoda</taxon>
        <taxon>Hexapoda</taxon>
        <taxon>Insecta</taxon>
        <taxon>Pterygota</taxon>
        <taxon>Neoptera</taxon>
        <taxon>Endopterygota</taxon>
        <taxon>Hymenoptera</taxon>
        <taxon>Apocrita</taxon>
        <taxon>Proctotrupomorpha</taxon>
        <taxon>Chalcidoidea</taxon>
        <taxon>Pteromalidae</taxon>
        <taxon>Pteromalinae</taxon>
        <taxon>Trichomalopsis</taxon>
    </lineage>
</organism>
<name>A0A232EEJ7_9HYME</name>
<protein>
    <submittedName>
        <fullName evidence="2">Uncharacterized protein</fullName>
    </submittedName>
</protein>
<reference evidence="2 3" key="1">
    <citation type="journal article" date="2017" name="Curr. Biol.">
        <title>The Evolution of Venom by Co-option of Single-Copy Genes.</title>
        <authorList>
            <person name="Martinson E.O."/>
            <person name="Mrinalini"/>
            <person name="Kelkar Y.D."/>
            <person name="Chang C.H."/>
            <person name="Werren J.H."/>
        </authorList>
    </citation>
    <scope>NUCLEOTIDE SEQUENCE [LARGE SCALE GENOMIC DNA]</scope>
    <source>
        <strain evidence="2 3">Alberta</strain>
        <tissue evidence="2">Whole body</tissue>
    </source>
</reference>
<sequence>MMFKKALTKSGRRILKAIKNISSSARLAKKLQEQQSQQAQPQQVPASWSQQTRLYDLDLDRLSVTSCSLPSLLDAKSVDTFVTYVAPDSFEYCCCCHCDERDENQRNENLENEMMR</sequence>